<dbReference type="Gramene" id="Pp3c5_20509V3.1">
    <property type="protein sequence ID" value="Pp3c5_20509V3.1"/>
    <property type="gene ID" value="Pp3c5_20509"/>
</dbReference>
<dbReference type="EMBL" id="ABEU02000005">
    <property type="protein sequence ID" value="PNR54263.1"/>
    <property type="molecule type" value="Genomic_DNA"/>
</dbReference>
<reference evidence="1 3" key="2">
    <citation type="journal article" date="2018" name="Plant J.">
        <title>The Physcomitrella patens chromosome-scale assembly reveals moss genome structure and evolution.</title>
        <authorList>
            <person name="Lang D."/>
            <person name="Ullrich K.K."/>
            <person name="Murat F."/>
            <person name="Fuchs J."/>
            <person name="Jenkins J."/>
            <person name="Haas F.B."/>
            <person name="Piednoel M."/>
            <person name="Gundlach H."/>
            <person name="Van Bel M."/>
            <person name="Meyberg R."/>
            <person name="Vives C."/>
            <person name="Morata J."/>
            <person name="Symeonidi A."/>
            <person name="Hiss M."/>
            <person name="Muchero W."/>
            <person name="Kamisugi Y."/>
            <person name="Saleh O."/>
            <person name="Blanc G."/>
            <person name="Decker E.L."/>
            <person name="van Gessel N."/>
            <person name="Grimwood J."/>
            <person name="Hayes R.D."/>
            <person name="Graham S.W."/>
            <person name="Gunter L.E."/>
            <person name="McDaniel S.F."/>
            <person name="Hoernstein S.N.W."/>
            <person name="Larsson A."/>
            <person name="Li F.W."/>
            <person name="Perroud P.F."/>
            <person name="Phillips J."/>
            <person name="Ranjan P."/>
            <person name="Rokshar D.S."/>
            <person name="Rothfels C.J."/>
            <person name="Schneider L."/>
            <person name="Shu S."/>
            <person name="Stevenson D.W."/>
            <person name="Thummler F."/>
            <person name="Tillich M."/>
            <person name="Villarreal Aguilar J.C."/>
            <person name="Widiez T."/>
            <person name="Wong G.K."/>
            <person name="Wymore A."/>
            <person name="Zhang Y."/>
            <person name="Zimmer A.D."/>
            <person name="Quatrano R.S."/>
            <person name="Mayer K.F.X."/>
            <person name="Goodstein D."/>
            <person name="Casacuberta J.M."/>
            <person name="Vandepoele K."/>
            <person name="Reski R."/>
            <person name="Cuming A.C."/>
            <person name="Tuskan G.A."/>
            <person name="Maumus F."/>
            <person name="Salse J."/>
            <person name="Schmutz J."/>
            <person name="Rensing S.A."/>
        </authorList>
    </citation>
    <scope>NUCLEOTIDE SEQUENCE [LARGE SCALE GENOMIC DNA]</scope>
    <source>
        <strain evidence="2 3">cv. Gransden 2004</strain>
    </source>
</reference>
<reference evidence="1 3" key="1">
    <citation type="journal article" date="2008" name="Science">
        <title>The Physcomitrella genome reveals evolutionary insights into the conquest of land by plants.</title>
        <authorList>
            <person name="Rensing S."/>
            <person name="Lang D."/>
            <person name="Zimmer A."/>
            <person name="Terry A."/>
            <person name="Salamov A."/>
            <person name="Shapiro H."/>
            <person name="Nishiyama T."/>
            <person name="Perroud P.-F."/>
            <person name="Lindquist E."/>
            <person name="Kamisugi Y."/>
            <person name="Tanahashi T."/>
            <person name="Sakakibara K."/>
            <person name="Fujita T."/>
            <person name="Oishi K."/>
            <person name="Shin-I T."/>
            <person name="Kuroki Y."/>
            <person name="Toyoda A."/>
            <person name="Suzuki Y."/>
            <person name="Hashimoto A."/>
            <person name="Yamaguchi K."/>
            <person name="Sugano A."/>
            <person name="Kohara Y."/>
            <person name="Fujiyama A."/>
            <person name="Anterola A."/>
            <person name="Aoki S."/>
            <person name="Ashton N."/>
            <person name="Barbazuk W.B."/>
            <person name="Barker E."/>
            <person name="Bennetzen J."/>
            <person name="Bezanilla M."/>
            <person name="Blankenship R."/>
            <person name="Cho S.H."/>
            <person name="Dutcher S."/>
            <person name="Estelle M."/>
            <person name="Fawcett J.A."/>
            <person name="Gundlach H."/>
            <person name="Hanada K."/>
            <person name="Heyl A."/>
            <person name="Hicks K.A."/>
            <person name="Hugh J."/>
            <person name="Lohr M."/>
            <person name="Mayer K."/>
            <person name="Melkozernov A."/>
            <person name="Murata T."/>
            <person name="Nelson D."/>
            <person name="Pils B."/>
            <person name="Prigge M."/>
            <person name="Reiss B."/>
            <person name="Renner T."/>
            <person name="Rombauts S."/>
            <person name="Rushton P."/>
            <person name="Sanderfoot A."/>
            <person name="Schween G."/>
            <person name="Shiu S.-H."/>
            <person name="Stueber K."/>
            <person name="Theodoulou F.L."/>
            <person name="Tu H."/>
            <person name="Van de Peer Y."/>
            <person name="Verrier P.J."/>
            <person name="Waters E."/>
            <person name="Wood A."/>
            <person name="Yang L."/>
            <person name="Cove D."/>
            <person name="Cuming A."/>
            <person name="Hasebe M."/>
            <person name="Lucas S."/>
            <person name="Mishler D.B."/>
            <person name="Reski R."/>
            <person name="Grigoriev I."/>
            <person name="Quatrano R.S."/>
            <person name="Boore J.L."/>
        </authorList>
    </citation>
    <scope>NUCLEOTIDE SEQUENCE [LARGE SCALE GENOMIC DNA]</scope>
    <source>
        <strain evidence="2 3">cv. Gransden 2004</strain>
    </source>
</reference>
<evidence type="ECO:0000313" key="1">
    <source>
        <dbReference type="EMBL" id="PNR54263.1"/>
    </source>
</evidence>
<proteinExistence type="predicted"/>
<sequence>MKSICSASAWVGLSWHRRRSSSKAKILAHILIEIGGLLDKRCVTRGHDWKPGLERQYIGTLVPYAKVDRQHIHKSIAKFTPIIREDFGKTAMSHHNFVKEELCDMFTLL</sequence>
<evidence type="ECO:0000313" key="2">
    <source>
        <dbReference type="EnsemblPlants" id="Pp3c5_20509V3.1"/>
    </source>
</evidence>
<dbReference type="Proteomes" id="UP000006727">
    <property type="component" value="Chromosome 5"/>
</dbReference>
<organism evidence="1">
    <name type="scientific">Physcomitrium patens</name>
    <name type="common">Spreading-leaved earth moss</name>
    <name type="synonym">Physcomitrella patens</name>
    <dbReference type="NCBI Taxonomy" id="3218"/>
    <lineage>
        <taxon>Eukaryota</taxon>
        <taxon>Viridiplantae</taxon>
        <taxon>Streptophyta</taxon>
        <taxon>Embryophyta</taxon>
        <taxon>Bryophyta</taxon>
        <taxon>Bryophytina</taxon>
        <taxon>Bryopsida</taxon>
        <taxon>Funariidae</taxon>
        <taxon>Funariales</taxon>
        <taxon>Funariaceae</taxon>
        <taxon>Physcomitrium</taxon>
    </lineage>
</organism>
<keyword evidence="3" id="KW-1185">Reference proteome</keyword>
<protein>
    <submittedName>
        <fullName evidence="1 2">Uncharacterized protein</fullName>
    </submittedName>
</protein>
<dbReference type="AlphaFoldDB" id="A0A2K1KKH3"/>
<evidence type="ECO:0000313" key="3">
    <source>
        <dbReference type="Proteomes" id="UP000006727"/>
    </source>
</evidence>
<accession>A0A2K1KKH3</accession>
<dbReference type="InParanoid" id="A0A2K1KKH3"/>
<name>A0A2K1KKH3_PHYPA</name>
<dbReference type="EnsemblPlants" id="Pp3c5_20509V3.1">
    <property type="protein sequence ID" value="Pp3c5_20509V3.1"/>
    <property type="gene ID" value="Pp3c5_20509"/>
</dbReference>
<reference evidence="2" key="3">
    <citation type="submission" date="2020-12" db="UniProtKB">
        <authorList>
            <consortium name="EnsemblPlants"/>
        </authorList>
    </citation>
    <scope>IDENTIFICATION</scope>
</reference>
<gene>
    <name evidence="1" type="ORF">PHYPA_007940</name>
</gene>